<dbReference type="Proteomes" id="UP001377567">
    <property type="component" value="Unassembled WGS sequence"/>
</dbReference>
<dbReference type="AlphaFoldDB" id="A0AAV5S387"/>
<keyword evidence="4" id="KW-1185">Reference proteome</keyword>
<evidence type="ECO:0000256" key="2">
    <source>
        <dbReference type="SAM" id="Phobius"/>
    </source>
</evidence>
<sequence length="226" mass="25286">MITPLVKEVAASLIKDTAPSASASDTPTIIDDPWGSSSWRWGRWILFVIFVAFILVLIIATARANRNRYVRGQAPIRGTAWFTPPSYRQSEREYVGNSQQHVQDFVPQYTETANENDLGYYDERGEFHSNDKTTYVPPPALDTVPPSAAQSPTLQRPQPAVTRPQEVDADDAMDFSRPVFRTDTTNTFPGYFGTPASGSSRERSHSHSSSSNIKKMDTVEEIKELK</sequence>
<gene>
    <name evidence="3" type="ORF">DAKH74_049360</name>
</gene>
<dbReference type="GO" id="GO:0016192">
    <property type="term" value="P:vesicle-mediated transport"/>
    <property type="evidence" value="ECO:0007669"/>
    <property type="project" value="TreeGrafter"/>
</dbReference>
<feature type="compositionally biased region" description="Basic and acidic residues" evidence="1">
    <location>
        <begin position="214"/>
        <end position="226"/>
    </location>
</feature>
<reference evidence="3 4" key="1">
    <citation type="journal article" date="2023" name="Elife">
        <title>Identification of key yeast species and microbe-microbe interactions impacting larval growth of Drosophila in the wild.</title>
        <authorList>
            <person name="Mure A."/>
            <person name="Sugiura Y."/>
            <person name="Maeda R."/>
            <person name="Honda K."/>
            <person name="Sakurai N."/>
            <person name="Takahashi Y."/>
            <person name="Watada M."/>
            <person name="Katoh T."/>
            <person name="Gotoh A."/>
            <person name="Gotoh Y."/>
            <person name="Taniguchi I."/>
            <person name="Nakamura K."/>
            <person name="Hayashi T."/>
            <person name="Katayama T."/>
            <person name="Uemura T."/>
            <person name="Hattori Y."/>
        </authorList>
    </citation>
    <scope>NUCLEOTIDE SEQUENCE [LARGE SCALE GENOMIC DNA]</scope>
    <source>
        <strain evidence="3 4">KH-74</strain>
    </source>
</reference>
<protein>
    <submittedName>
        <fullName evidence="3">Rcr2 protein</fullName>
    </submittedName>
</protein>
<keyword evidence="2" id="KW-0812">Transmembrane</keyword>
<feature type="region of interest" description="Disordered" evidence="1">
    <location>
        <begin position="181"/>
        <end position="226"/>
    </location>
</feature>
<proteinExistence type="predicted"/>
<feature type="region of interest" description="Disordered" evidence="1">
    <location>
        <begin position="144"/>
        <end position="166"/>
    </location>
</feature>
<evidence type="ECO:0000313" key="4">
    <source>
        <dbReference type="Proteomes" id="UP001377567"/>
    </source>
</evidence>
<dbReference type="PANTHER" id="PTHR28187:SF1">
    <property type="entry name" value="PROTEIN RCR1-RELATED"/>
    <property type="match status" value="1"/>
</dbReference>
<dbReference type="PANTHER" id="PTHR28187">
    <property type="entry name" value="PROTEIN RCR1-RELATED"/>
    <property type="match status" value="1"/>
</dbReference>
<dbReference type="EMBL" id="BTGD01000025">
    <property type="protein sequence ID" value="GMM58319.1"/>
    <property type="molecule type" value="Genomic_DNA"/>
</dbReference>
<keyword evidence="2" id="KW-1133">Transmembrane helix</keyword>
<evidence type="ECO:0000313" key="3">
    <source>
        <dbReference type="EMBL" id="GMM58319.1"/>
    </source>
</evidence>
<dbReference type="InterPro" id="IPR020999">
    <property type="entry name" value="Chitin_synth_reg_RCR"/>
</dbReference>
<name>A0AAV5S387_MAUHU</name>
<accession>A0AAV5S387</accession>
<comment type="caution">
    <text evidence="3">The sequence shown here is derived from an EMBL/GenBank/DDBJ whole genome shotgun (WGS) entry which is preliminary data.</text>
</comment>
<organism evidence="3 4">
    <name type="scientific">Maudiozyma humilis</name>
    <name type="common">Sour dough yeast</name>
    <name type="synonym">Kazachstania humilis</name>
    <dbReference type="NCBI Taxonomy" id="51915"/>
    <lineage>
        <taxon>Eukaryota</taxon>
        <taxon>Fungi</taxon>
        <taxon>Dikarya</taxon>
        <taxon>Ascomycota</taxon>
        <taxon>Saccharomycotina</taxon>
        <taxon>Saccharomycetes</taxon>
        <taxon>Saccharomycetales</taxon>
        <taxon>Saccharomycetaceae</taxon>
        <taxon>Maudiozyma</taxon>
    </lineage>
</organism>
<dbReference type="Pfam" id="PF12273">
    <property type="entry name" value="RCR"/>
    <property type="match status" value="1"/>
</dbReference>
<feature type="transmembrane region" description="Helical" evidence="2">
    <location>
        <begin position="41"/>
        <end position="62"/>
    </location>
</feature>
<keyword evidence="2" id="KW-0472">Membrane</keyword>
<evidence type="ECO:0000256" key="1">
    <source>
        <dbReference type="SAM" id="MobiDB-lite"/>
    </source>
</evidence>